<dbReference type="SUPFAM" id="SSF53448">
    <property type="entry name" value="Nucleotide-diphospho-sugar transferases"/>
    <property type="match status" value="1"/>
</dbReference>
<dbReference type="OrthoDB" id="9798250at2"/>
<dbReference type="InterPro" id="IPR018641">
    <property type="entry name" value="Trfase_1_rSAM/seldom-assoc"/>
</dbReference>
<keyword evidence="2" id="KW-1185">Reference proteome</keyword>
<dbReference type="GO" id="GO:0016740">
    <property type="term" value="F:transferase activity"/>
    <property type="evidence" value="ECO:0007669"/>
    <property type="project" value="UniProtKB-KW"/>
</dbReference>
<protein>
    <submittedName>
        <fullName evidence="1">Glycosyltransferase</fullName>
    </submittedName>
</protein>
<dbReference type="Proteomes" id="UP000239800">
    <property type="component" value="Unassembled WGS sequence"/>
</dbReference>
<dbReference type="Pfam" id="PF09837">
    <property type="entry name" value="DUF2064"/>
    <property type="match status" value="1"/>
</dbReference>
<accession>A0A2S7KLM3</accession>
<comment type="caution">
    <text evidence="1">The sequence shown here is derived from an EMBL/GenBank/DDBJ whole genome shotgun (WGS) entry which is preliminary data.</text>
</comment>
<dbReference type="NCBIfam" id="TIGR04282">
    <property type="entry name" value="glyco_like_cofC"/>
    <property type="match status" value="1"/>
</dbReference>
<name>A0A2S7KLM3_9FLAO</name>
<dbReference type="PANTHER" id="PTHR36529:SF1">
    <property type="entry name" value="GLYCOSYLTRANSFERASE"/>
    <property type="match status" value="1"/>
</dbReference>
<gene>
    <name evidence="1" type="ORF">BST85_00400</name>
</gene>
<dbReference type="PANTHER" id="PTHR36529">
    <property type="entry name" value="SLL1095 PROTEIN"/>
    <property type="match status" value="1"/>
</dbReference>
<sequence length="205" mass="23231">MSEELLIIFVRNPELGKVKTRLAKDVGDETALAIYTFLLERTKSITSGLKQEKQVHYSDEIATDDLWQDFGYHKRIQADGDLGEKMQSAFEQGFEAGFKRIVIIGSDLYDLESEDIVKAFEQLKQHDVVLGPAQDGGYYLLGMCQMVPGIFANKTWGTDQVLDQTLADLDEHSVCLLSERNDADYLSDIIDIPVFQPFLKHIKHD</sequence>
<organism evidence="1 2">
    <name type="scientific">Aureitalea marina</name>
    <dbReference type="NCBI Taxonomy" id="930804"/>
    <lineage>
        <taxon>Bacteria</taxon>
        <taxon>Pseudomonadati</taxon>
        <taxon>Bacteroidota</taxon>
        <taxon>Flavobacteriia</taxon>
        <taxon>Flavobacteriales</taxon>
        <taxon>Flavobacteriaceae</taxon>
        <taxon>Aureitalea</taxon>
    </lineage>
</organism>
<dbReference type="AlphaFoldDB" id="A0A2S7KLM3"/>
<keyword evidence="1" id="KW-0808">Transferase</keyword>
<evidence type="ECO:0000313" key="1">
    <source>
        <dbReference type="EMBL" id="PQB03526.1"/>
    </source>
</evidence>
<dbReference type="RefSeq" id="WP_104811448.1">
    <property type="nucleotide sequence ID" value="NZ_MQUB01000001.1"/>
</dbReference>
<dbReference type="InterPro" id="IPR029044">
    <property type="entry name" value="Nucleotide-diphossugar_trans"/>
</dbReference>
<dbReference type="Gene3D" id="3.90.550.10">
    <property type="entry name" value="Spore Coat Polysaccharide Biosynthesis Protein SpsA, Chain A"/>
    <property type="match status" value="1"/>
</dbReference>
<evidence type="ECO:0000313" key="2">
    <source>
        <dbReference type="Proteomes" id="UP000239800"/>
    </source>
</evidence>
<reference evidence="1 2" key="1">
    <citation type="submission" date="2016-11" db="EMBL/GenBank/DDBJ databases">
        <title>Trade-off between light-utilization and light-protection in marine flavobacteria.</title>
        <authorList>
            <person name="Kumagai Y."/>
        </authorList>
    </citation>
    <scope>NUCLEOTIDE SEQUENCE [LARGE SCALE GENOMIC DNA]</scope>
    <source>
        <strain evidence="1 2">NBRC 107741</strain>
    </source>
</reference>
<proteinExistence type="predicted"/>
<dbReference type="EMBL" id="MQUB01000001">
    <property type="protein sequence ID" value="PQB03526.1"/>
    <property type="molecule type" value="Genomic_DNA"/>
</dbReference>